<organism evidence="1 2">
    <name type="scientific">Variovorax paradoxus</name>
    <dbReference type="NCBI Taxonomy" id="34073"/>
    <lineage>
        <taxon>Bacteria</taxon>
        <taxon>Pseudomonadati</taxon>
        <taxon>Pseudomonadota</taxon>
        <taxon>Betaproteobacteria</taxon>
        <taxon>Burkholderiales</taxon>
        <taxon>Comamonadaceae</taxon>
        <taxon>Variovorax</taxon>
    </lineage>
</organism>
<evidence type="ECO:0000313" key="1">
    <source>
        <dbReference type="EMBL" id="PZQ59097.1"/>
    </source>
</evidence>
<protein>
    <recommendedName>
        <fullName evidence="3">Glycolipid-binding domain-containing protein</fullName>
    </recommendedName>
</protein>
<sequence>MQTVATILWRRQDGPGHDACRLERNDVAWQLDGAAAFRHESGRIAQLHYRLRCDRHFHTQWATVRGWLGSTAIDLSIARTPKGWTVNDAAVPDLAHCADLDLGFTPATNLLPIRRMHLQPGEEADAPAAWLDLSEDGLGLLEQRYACIDPTRYRYASPRFGYDAELTLSEDGFVLEYPQLWSAEG</sequence>
<gene>
    <name evidence="1" type="ORF">DI563_30395</name>
</gene>
<evidence type="ECO:0000313" key="2">
    <source>
        <dbReference type="Proteomes" id="UP000249135"/>
    </source>
</evidence>
<dbReference type="EMBL" id="QFPP01000748">
    <property type="protein sequence ID" value="PZQ59097.1"/>
    <property type="molecule type" value="Genomic_DNA"/>
</dbReference>
<dbReference type="AlphaFoldDB" id="A0A2W5QMN0"/>
<dbReference type="Pfam" id="PF06475">
    <property type="entry name" value="Glycolipid_bind"/>
    <property type="match status" value="1"/>
</dbReference>
<proteinExistence type="predicted"/>
<evidence type="ECO:0008006" key="3">
    <source>
        <dbReference type="Google" id="ProtNLM"/>
    </source>
</evidence>
<dbReference type="InterPro" id="IPR009467">
    <property type="entry name" value="Glycolipid-bd_prot_put"/>
</dbReference>
<dbReference type="Proteomes" id="UP000249135">
    <property type="component" value="Unassembled WGS sequence"/>
</dbReference>
<comment type="caution">
    <text evidence="1">The sequence shown here is derived from an EMBL/GenBank/DDBJ whole genome shotgun (WGS) entry which is preliminary data.</text>
</comment>
<name>A0A2W5QMN0_VARPD</name>
<reference evidence="1 2" key="1">
    <citation type="submission" date="2017-08" db="EMBL/GenBank/DDBJ databases">
        <title>Infants hospitalized years apart are colonized by the same room-sourced microbial strains.</title>
        <authorList>
            <person name="Brooks B."/>
            <person name="Olm M.R."/>
            <person name="Firek B.A."/>
            <person name="Baker R."/>
            <person name="Thomas B.C."/>
            <person name="Morowitz M.J."/>
            <person name="Banfield J.F."/>
        </authorList>
    </citation>
    <scope>NUCLEOTIDE SEQUENCE [LARGE SCALE GENOMIC DNA]</scope>
    <source>
        <strain evidence="1">S2_005_003_R2_41</strain>
    </source>
</reference>
<dbReference type="SUPFAM" id="SSF159275">
    <property type="entry name" value="PA1994-like"/>
    <property type="match status" value="1"/>
</dbReference>
<accession>A0A2W5QMN0</accession>